<dbReference type="AlphaFoldDB" id="A0AAV8VVK5"/>
<keyword evidence="2" id="KW-1185">Reference proteome</keyword>
<dbReference type="EMBL" id="JANEYG010000026">
    <property type="protein sequence ID" value="KAJ8918407.1"/>
    <property type="molecule type" value="Genomic_DNA"/>
</dbReference>
<protein>
    <submittedName>
        <fullName evidence="1">Uncharacterized protein</fullName>
    </submittedName>
</protein>
<proteinExistence type="predicted"/>
<evidence type="ECO:0000313" key="2">
    <source>
        <dbReference type="Proteomes" id="UP001159042"/>
    </source>
</evidence>
<reference evidence="1 2" key="1">
    <citation type="journal article" date="2023" name="Insect Mol. Biol.">
        <title>Genome sequencing provides insights into the evolution of gene families encoding plant cell wall-degrading enzymes in longhorned beetles.</title>
        <authorList>
            <person name="Shin N.R."/>
            <person name="Okamura Y."/>
            <person name="Kirsch R."/>
            <person name="Pauchet Y."/>
        </authorList>
    </citation>
    <scope>NUCLEOTIDE SEQUENCE [LARGE SCALE GENOMIC DNA]</scope>
    <source>
        <strain evidence="1">EAD_L_NR</strain>
    </source>
</reference>
<name>A0AAV8VVK5_9CUCU</name>
<accession>A0AAV8VVK5</accession>
<dbReference type="Proteomes" id="UP001159042">
    <property type="component" value="Unassembled WGS sequence"/>
</dbReference>
<gene>
    <name evidence="1" type="ORF">NQ315_008103</name>
</gene>
<comment type="caution">
    <text evidence="1">The sequence shown here is derived from an EMBL/GenBank/DDBJ whole genome shotgun (WGS) entry which is preliminary data.</text>
</comment>
<sequence length="120" mass="13937">MQPERPLKMTKQNETLIKLFRPECTRLAWKWETDVISLLSGNGRRTQKNIVAVCGMAMRRLINILKIVSNMAHKNVLYYEAILNILYRNDIYVFNMKCTLECLKFGMRPSGRVDGPSSQL</sequence>
<organism evidence="1 2">
    <name type="scientific">Exocentrus adspersus</name>
    <dbReference type="NCBI Taxonomy" id="1586481"/>
    <lineage>
        <taxon>Eukaryota</taxon>
        <taxon>Metazoa</taxon>
        <taxon>Ecdysozoa</taxon>
        <taxon>Arthropoda</taxon>
        <taxon>Hexapoda</taxon>
        <taxon>Insecta</taxon>
        <taxon>Pterygota</taxon>
        <taxon>Neoptera</taxon>
        <taxon>Endopterygota</taxon>
        <taxon>Coleoptera</taxon>
        <taxon>Polyphaga</taxon>
        <taxon>Cucujiformia</taxon>
        <taxon>Chrysomeloidea</taxon>
        <taxon>Cerambycidae</taxon>
        <taxon>Lamiinae</taxon>
        <taxon>Acanthocinini</taxon>
        <taxon>Exocentrus</taxon>
    </lineage>
</organism>
<evidence type="ECO:0000313" key="1">
    <source>
        <dbReference type="EMBL" id="KAJ8918407.1"/>
    </source>
</evidence>